<keyword evidence="6" id="KW-1185">Reference proteome</keyword>
<feature type="domain" description="HTH araC/xylS-type" evidence="4">
    <location>
        <begin position="211"/>
        <end position="312"/>
    </location>
</feature>
<gene>
    <name evidence="5" type="ORF">DJ010_07600</name>
</gene>
<dbReference type="OrthoDB" id="5464689at2"/>
<evidence type="ECO:0000313" key="5">
    <source>
        <dbReference type="EMBL" id="PWN03910.1"/>
    </source>
</evidence>
<organism evidence="5 6">
    <name type="scientific">Nocardioides silvaticus</name>
    <dbReference type="NCBI Taxonomy" id="2201891"/>
    <lineage>
        <taxon>Bacteria</taxon>
        <taxon>Bacillati</taxon>
        <taxon>Actinomycetota</taxon>
        <taxon>Actinomycetes</taxon>
        <taxon>Propionibacteriales</taxon>
        <taxon>Nocardioidaceae</taxon>
        <taxon>Nocardioides</taxon>
    </lineage>
</organism>
<dbReference type="Proteomes" id="UP000245507">
    <property type="component" value="Unassembled WGS sequence"/>
</dbReference>
<protein>
    <submittedName>
        <fullName evidence="5">AraC family transcriptional regulator</fullName>
    </submittedName>
</protein>
<dbReference type="Gene3D" id="1.10.10.60">
    <property type="entry name" value="Homeodomain-like"/>
    <property type="match status" value="1"/>
</dbReference>
<evidence type="ECO:0000256" key="1">
    <source>
        <dbReference type="ARBA" id="ARBA00023015"/>
    </source>
</evidence>
<dbReference type="EMBL" id="QGDD01000002">
    <property type="protein sequence ID" value="PWN03910.1"/>
    <property type="molecule type" value="Genomic_DNA"/>
</dbReference>
<keyword evidence="2" id="KW-0238">DNA-binding</keyword>
<dbReference type="PROSITE" id="PS00041">
    <property type="entry name" value="HTH_ARAC_FAMILY_1"/>
    <property type="match status" value="1"/>
</dbReference>
<dbReference type="InterPro" id="IPR018060">
    <property type="entry name" value="HTH_AraC"/>
</dbReference>
<dbReference type="InterPro" id="IPR018062">
    <property type="entry name" value="HTH_AraC-typ_CS"/>
</dbReference>
<name>A0A316THM1_9ACTN</name>
<dbReference type="GO" id="GO:0043565">
    <property type="term" value="F:sequence-specific DNA binding"/>
    <property type="evidence" value="ECO:0007669"/>
    <property type="project" value="InterPro"/>
</dbReference>
<dbReference type="AlphaFoldDB" id="A0A316THM1"/>
<sequence length="313" mass="34559">MHAPIVTSFVTSDPDVGSARVAEVYADNRLRVTEDSESFHLEQRRADLGAVRLDTFSNSLTTEYTMQPLGQVIIARMLHSELDVWTEQTHRRLGPGDVALLAQADREYATTVHGARMQLVGIDLDLLDEVDGGPEDAGRRLRYEPLDPARAAAWQRTVRYVADTLLDDADTSPLVLGSTARLLAASLLSAFAPDDATEPVVRADALPGLVRRAVAYCDASPDLDIGVADIARACHVSVRTLQVAFRRHLGTTPMTYLRRVRLDRARADLVATDPDEATVTRIAARWGFADAGRFSAHYREAYGELPRDTLRRR</sequence>
<keyword evidence="3" id="KW-0804">Transcription</keyword>
<dbReference type="PANTHER" id="PTHR46796">
    <property type="entry name" value="HTH-TYPE TRANSCRIPTIONAL ACTIVATOR RHAS-RELATED"/>
    <property type="match status" value="1"/>
</dbReference>
<dbReference type="PROSITE" id="PS01124">
    <property type="entry name" value="HTH_ARAC_FAMILY_2"/>
    <property type="match status" value="1"/>
</dbReference>
<reference evidence="5 6" key="1">
    <citation type="submission" date="2018-05" db="EMBL/GenBank/DDBJ databases">
        <title>Nocardioides silvaticus genome.</title>
        <authorList>
            <person name="Li C."/>
            <person name="Wang G."/>
        </authorList>
    </citation>
    <scope>NUCLEOTIDE SEQUENCE [LARGE SCALE GENOMIC DNA]</scope>
    <source>
        <strain evidence="5 6">CCTCC AB 2018079</strain>
    </source>
</reference>
<evidence type="ECO:0000256" key="3">
    <source>
        <dbReference type="ARBA" id="ARBA00023163"/>
    </source>
</evidence>
<dbReference type="PANTHER" id="PTHR46796:SF12">
    <property type="entry name" value="HTH-TYPE DNA-BINDING TRANSCRIPTIONAL ACTIVATOR EUTR"/>
    <property type="match status" value="1"/>
</dbReference>
<comment type="caution">
    <text evidence="5">The sequence shown here is derived from an EMBL/GenBank/DDBJ whole genome shotgun (WGS) entry which is preliminary data.</text>
</comment>
<proteinExistence type="predicted"/>
<dbReference type="SUPFAM" id="SSF46689">
    <property type="entry name" value="Homeodomain-like"/>
    <property type="match status" value="2"/>
</dbReference>
<keyword evidence="1" id="KW-0805">Transcription regulation</keyword>
<dbReference type="SMART" id="SM00342">
    <property type="entry name" value="HTH_ARAC"/>
    <property type="match status" value="1"/>
</dbReference>
<dbReference type="GO" id="GO:0003700">
    <property type="term" value="F:DNA-binding transcription factor activity"/>
    <property type="evidence" value="ECO:0007669"/>
    <property type="project" value="InterPro"/>
</dbReference>
<evidence type="ECO:0000313" key="6">
    <source>
        <dbReference type="Proteomes" id="UP000245507"/>
    </source>
</evidence>
<accession>A0A316THM1</accession>
<evidence type="ECO:0000256" key="2">
    <source>
        <dbReference type="ARBA" id="ARBA00023125"/>
    </source>
</evidence>
<evidence type="ECO:0000259" key="4">
    <source>
        <dbReference type="PROSITE" id="PS01124"/>
    </source>
</evidence>
<dbReference type="Pfam" id="PF12833">
    <property type="entry name" value="HTH_18"/>
    <property type="match status" value="1"/>
</dbReference>
<dbReference type="InterPro" id="IPR050204">
    <property type="entry name" value="AraC_XylS_family_regulators"/>
</dbReference>
<dbReference type="InterPro" id="IPR009057">
    <property type="entry name" value="Homeodomain-like_sf"/>
</dbReference>